<sequence length="252" mass="26781">MQSPYKSLLLAVMLFVMAHGISVTSLMAAAHSGGGGDGYNTQAALTATATAASASKSASPSALKDSLGNLDKTVAKSRPSSAVEDWSLVCQQLCGAALGGAECTPYCKNMPVLPQIVQLENANTLLDAKNLQFMCPQLCGLHFGDDVCTCKNWLNSNYDPKMEITRDDETNVCAIFCDFKHVTLTGCSPCDKSETTDQTPQITLDKVEAMGKSIIMGFDEETTPDWNELCASLCKTGDGGSLCNCDLSPFYV</sequence>
<proteinExistence type="predicted"/>
<accession>A0A1I8PEF8</accession>
<dbReference type="OrthoDB" id="8173223at2759"/>
<feature type="chain" id="PRO_5009326534" evidence="1">
    <location>
        <begin position="21"/>
        <end position="252"/>
    </location>
</feature>
<name>A0A1I8PEF8_STOCA</name>
<reference evidence="2" key="1">
    <citation type="submission" date="2020-05" db="UniProtKB">
        <authorList>
            <consortium name="EnsemblMetazoa"/>
        </authorList>
    </citation>
    <scope>IDENTIFICATION</scope>
    <source>
        <strain evidence="2">USDA</strain>
    </source>
</reference>
<dbReference type="Proteomes" id="UP000095300">
    <property type="component" value="Unassembled WGS sequence"/>
</dbReference>
<keyword evidence="3" id="KW-1185">Reference proteome</keyword>
<keyword evidence="1" id="KW-0732">Signal</keyword>
<evidence type="ECO:0000256" key="1">
    <source>
        <dbReference type="SAM" id="SignalP"/>
    </source>
</evidence>
<gene>
    <name evidence="2" type="primary">106084442</name>
</gene>
<evidence type="ECO:0000313" key="2">
    <source>
        <dbReference type="EnsemblMetazoa" id="SCAU007361-PA"/>
    </source>
</evidence>
<organism evidence="2 3">
    <name type="scientific">Stomoxys calcitrans</name>
    <name type="common">Stable fly</name>
    <name type="synonym">Conops calcitrans</name>
    <dbReference type="NCBI Taxonomy" id="35570"/>
    <lineage>
        <taxon>Eukaryota</taxon>
        <taxon>Metazoa</taxon>
        <taxon>Ecdysozoa</taxon>
        <taxon>Arthropoda</taxon>
        <taxon>Hexapoda</taxon>
        <taxon>Insecta</taxon>
        <taxon>Pterygota</taxon>
        <taxon>Neoptera</taxon>
        <taxon>Endopterygota</taxon>
        <taxon>Diptera</taxon>
        <taxon>Brachycera</taxon>
        <taxon>Muscomorpha</taxon>
        <taxon>Muscoidea</taxon>
        <taxon>Muscidae</taxon>
        <taxon>Stomoxys</taxon>
    </lineage>
</organism>
<dbReference type="EnsemblMetazoa" id="SCAU007361-RA">
    <property type="protein sequence ID" value="SCAU007361-PA"/>
    <property type="gene ID" value="SCAU007361"/>
</dbReference>
<feature type="signal peptide" evidence="1">
    <location>
        <begin position="1"/>
        <end position="20"/>
    </location>
</feature>
<dbReference type="KEGG" id="scac:106084442"/>
<dbReference type="AlphaFoldDB" id="A0A1I8PEF8"/>
<evidence type="ECO:0000313" key="3">
    <source>
        <dbReference type="Proteomes" id="UP000095300"/>
    </source>
</evidence>
<protein>
    <submittedName>
        <fullName evidence="2">Uncharacterized protein</fullName>
    </submittedName>
</protein>
<dbReference type="VEuPathDB" id="VectorBase:SCAU007361"/>